<dbReference type="CDD" id="cd05563">
    <property type="entry name" value="PTS_IIB_ascorbate"/>
    <property type="match status" value="1"/>
</dbReference>
<keyword evidence="4" id="KW-0762">Sugar transport</keyword>
<sequence length="98" mass="11059">MKSFKVITVCGAGVGTSTLLRMNIDKTFKKFALPLEVTVENKGLSMSKGLMCDAVFTFESFADELRSCYEDVIVINNLMDMNELEEKIKKLLEKKNLL</sequence>
<dbReference type="InterPro" id="IPR036095">
    <property type="entry name" value="PTS_EIIB-like_sf"/>
</dbReference>
<evidence type="ECO:0000259" key="2">
    <source>
        <dbReference type="PROSITE" id="PS51099"/>
    </source>
</evidence>
<dbReference type="GO" id="GO:0009401">
    <property type="term" value="P:phosphoenolpyruvate-dependent sugar phosphotransferase system"/>
    <property type="evidence" value="ECO:0007669"/>
    <property type="project" value="InterPro"/>
</dbReference>
<dbReference type="Proteomes" id="UP001211987">
    <property type="component" value="Unassembled WGS sequence"/>
</dbReference>
<feature type="domain" description="PTS EIIB type-2" evidence="2">
    <location>
        <begin position="4"/>
        <end position="96"/>
    </location>
</feature>
<dbReference type="Gene3D" id="3.40.50.2300">
    <property type="match status" value="1"/>
</dbReference>
<dbReference type="InterPro" id="IPR003501">
    <property type="entry name" value="PTS_EIIB_2/3"/>
</dbReference>
<evidence type="ECO:0000256" key="1">
    <source>
        <dbReference type="ARBA" id="ARBA00022679"/>
    </source>
</evidence>
<evidence type="ECO:0000313" key="3">
    <source>
        <dbReference type="EMBL" id="MDB7084673.1"/>
    </source>
</evidence>
<keyword evidence="4" id="KW-0813">Transport</keyword>
<dbReference type="GeneID" id="64197395"/>
<dbReference type="EMBL" id="QUSL01000007">
    <property type="protein sequence ID" value="RGD86212.1"/>
    <property type="molecule type" value="Genomic_DNA"/>
</dbReference>
<organism evidence="4 5">
    <name type="scientific">Thomasclavelia ramosa</name>
    <dbReference type="NCBI Taxonomy" id="1547"/>
    <lineage>
        <taxon>Bacteria</taxon>
        <taxon>Bacillati</taxon>
        <taxon>Bacillota</taxon>
        <taxon>Erysipelotrichia</taxon>
        <taxon>Erysipelotrichales</taxon>
        <taxon>Coprobacillaceae</taxon>
        <taxon>Thomasclavelia</taxon>
    </lineage>
</organism>
<dbReference type="GO" id="GO:0008982">
    <property type="term" value="F:protein-N(PI)-phosphohistidine-sugar phosphotransferase activity"/>
    <property type="evidence" value="ECO:0007669"/>
    <property type="project" value="InterPro"/>
</dbReference>
<name>A0A3E3EF10_9FIRM</name>
<proteinExistence type="predicted"/>
<comment type="caution">
    <text evidence="4">The sequence shown here is derived from an EMBL/GenBank/DDBJ whole genome shotgun (WGS) entry which is preliminary data.</text>
</comment>
<dbReference type="AlphaFoldDB" id="A0A3E3EF10"/>
<accession>A0A3E3EF10</accession>
<reference evidence="4 5" key="1">
    <citation type="submission" date="2018-08" db="EMBL/GenBank/DDBJ databases">
        <title>A genome reference for cultivated species of the human gut microbiota.</title>
        <authorList>
            <person name="Zou Y."/>
            <person name="Xue W."/>
            <person name="Luo G."/>
        </authorList>
    </citation>
    <scope>NUCLEOTIDE SEQUENCE [LARGE SCALE GENOMIC DNA]</scope>
    <source>
        <strain evidence="4 5">OM06-4</strain>
    </source>
</reference>
<dbReference type="EMBL" id="JAQLKE010000022">
    <property type="protein sequence ID" value="MDB7084673.1"/>
    <property type="molecule type" value="Genomic_DNA"/>
</dbReference>
<evidence type="ECO:0000313" key="5">
    <source>
        <dbReference type="Proteomes" id="UP000261032"/>
    </source>
</evidence>
<keyword evidence="1" id="KW-0808">Transferase</keyword>
<dbReference type="Proteomes" id="UP000261032">
    <property type="component" value="Unassembled WGS sequence"/>
</dbReference>
<dbReference type="Pfam" id="PF02302">
    <property type="entry name" value="PTS_IIB"/>
    <property type="match status" value="1"/>
</dbReference>
<dbReference type="SUPFAM" id="SSF52794">
    <property type="entry name" value="PTS system IIB component-like"/>
    <property type="match status" value="1"/>
</dbReference>
<reference evidence="3" key="2">
    <citation type="submission" date="2023-01" db="EMBL/GenBank/DDBJ databases">
        <title>Human gut microbiome strain richness.</title>
        <authorList>
            <person name="Chen-Liaw A."/>
        </authorList>
    </citation>
    <scope>NUCLEOTIDE SEQUENCE</scope>
    <source>
        <strain evidence="3">1001217st2_G6_1001217B_191108</strain>
    </source>
</reference>
<gene>
    <name evidence="4" type="ORF">DXB93_06195</name>
    <name evidence="3" type="ORF">PM738_12735</name>
</gene>
<evidence type="ECO:0000313" key="4">
    <source>
        <dbReference type="EMBL" id="RGD86212.1"/>
    </source>
</evidence>
<dbReference type="PROSITE" id="PS51099">
    <property type="entry name" value="PTS_EIIB_TYPE_2"/>
    <property type="match status" value="1"/>
</dbReference>
<protein>
    <submittedName>
        <fullName evidence="4">PTS sugar transporter subunit IIB</fullName>
    </submittedName>
</protein>
<dbReference type="InterPro" id="IPR013011">
    <property type="entry name" value="PTS_EIIB_2"/>
</dbReference>
<dbReference type="RefSeq" id="WP_003535417.1">
    <property type="nucleotide sequence ID" value="NZ_AP031443.1"/>
</dbReference>